<reference evidence="1 2" key="1">
    <citation type="submission" date="2013-10" db="EMBL/GenBank/DDBJ databases">
        <title>Whole Genome Shotgun Sequence of Pseudomonas taiwanensis SJ9.</title>
        <authorList>
            <person name="Hong S.-J."/>
            <person name="Shin J.-H."/>
        </authorList>
    </citation>
    <scope>NUCLEOTIDE SEQUENCE [LARGE SCALE GENOMIC DNA]</scope>
    <source>
        <strain evidence="1 2">SJ9</strain>
    </source>
</reference>
<organism evidence="1 2">
    <name type="scientific">Pseudomonas taiwanensis SJ9</name>
    <dbReference type="NCBI Taxonomy" id="1388762"/>
    <lineage>
        <taxon>Bacteria</taxon>
        <taxon>Pseudomonadati</taxon>
        <taxon>Pseudomonadota</taxon>
        <taxon>Gammaproteobacteria</taxon>
        <taxon>Pseudomonadales</taxon>
        <taxon>Pseudomonadaceae</taxon>
        <taxon>Pseudomonas</taxon>
    </lineage>
</organism>
<accession>V7DHZ4</accession>
<proteinExistence type="predicted"/>
<gene>
    <name evidence="1" type="ORF">O164_02640</name>
</gene>
<dbReference type="EMBL" id="AXUP01000017">
    <property type="protein sequence ID" value="ESW41103.1"/>
    <property type="molecule type" value="Genomic_DNA"/>
</dbReference>
<name>V7DHZ4_9PSED</name>
<sequence>MSKFGRLWDLVWNGYRAFKLYEFLRDHYEDWF</sequence>
<evidence type="ECO:0000313" key="2">
    <source>
        <dbReference type="Proteomes" id="UP000018511"/>
    </source>
</evidence>
<protein>
    <submittedName>
        <fullName evidence="1">Uncharacterized protein</fullName>
    </submittedName>
</protein>
<comment type="caution">
    <text evidence="1">The sequence shown here is derived from an EMBL/GenBank/DDBJ whole genome shotgun (WGS) entry which is preliminary data.</text>
</comment>
<dbReference type="AlphaFoldDB" id="V7DHZ4"/>
<dbReference type="Proteomes" id="UP000018511">
    <property type="component" value="Unassembled WGS sequence"/>
</dbReference>
<evidence type="ECO:0000313" key="1">
    <source>
        <dbReference type="EMBL" id="ESW41103.1"/>
    </source>
</evidence>